<keyword evidence="4" id="KW-0378">Hydrolase</keyword>
<dbReference type="InterPro" id="IPR049117">
    <property type="entry name" value="pulA_all-beta"/>
</dbReference>
<reference evidence="4 5" key="1">
    <citation type="submission" date="2019-04" db="EMBL/GenBank/DDBJ databases">
        <authorList>
            <person name="Feng G."/>
            <person name="Zhang J."/>
            <person name="Zhu H."/>
        </authorList>
    </citation>
    <scope>NUCLEOTIDE SEQUENCE [LARGE SCALE GENOMIC DNA]</scope>
    <source>
        <strain evidence="4 5">92R-1</strain>
    </source>
</reference>
<gene>
    <name evidence="4" type="primary">pulA</name>
    <name evidence="4" type="ORF">EU556_01785</name>
</gene>
<accession>A0A4Z0PCX7</accession>
<dbReference type="Gene3D" id="3.20.20.80">
    <property type="entry name" value="Glycosidases"/>
    <property type="match status" value="1"/>
</dbReference>
<proteinExistence type="inferred from homology"/>
<dbReference type="InterPro" id="IPR014756">
    <property type="entry name" value="Ig_E-set"/>
</dbReference>
<evidence type="ECO:0000259" key="3">
    <source>
        <dbReference type="SMART" id="SM00642"/>
    </source>
</evidence>
<keyword evidence="4" id="KW-0326">Glycosidase</keyword>
<dbReference type="RefSeq" id="WP_135430413.1">
    <property type="nucleotide sequence ID" value="NZ_SRLA01000001.1"/>
</dbReference>
<comment type="caution">
    <text evidence="4">The sequence shown here is derived from an EMBL/GenBank/DDBJ whole genome shotgun (WGS) entry which is preliminary data.</text>
</comment>
<dbReference type="NCBIfam" id="TIGR02104">
    <property type="entry name" value="pulA_typeI"/>
    <property type="match status" value="1"/>
</dbReference>
<dbReference type="GO" id="GO:0005975">
    <property type="term" value="P:carbohydrate metabolic process"/>
    <property type="evidence" value="ECO:0007669"/>
    <property type="project" value="InterPro"/>
</dbReference>
<dbReference type="GO" id="GO:0051060">
    <property type="term" value="F:pullulanase activity"/>
    <property type="evidence" value="ECO:0007669"/>
    <property type="project" value="UniProtKB-EC"/>
</dbReference>
<dbReference type="SMART" id="SM00642">
    <property type="entry name" value="Aamy"/>
    <property type="match status" value="1"/>
</dbReference>
<dbReference type="InterPro" id="IPR017853">
    <property type="entry name" value="GH"/>
</dbReference>
<evidence type="ECO:0000256" key="1">
    <source>
        <dbReference type="ARBA" id="ARBA00008061"/>
    </source>
</evidence>
<name>A0A4Z0PCX7_9BACT</name>
<dbReference type="Gene3D" id="2.60.40.10">
    <property type="entry name" value="Immunoglobulins"/>
    <property type="match status" value="1"/>
</dbReference>
<protein>
    <submittedName>
        <fullName evidence="4">Type I pullulanase</fullName>
        <ecNumber evidence="4">3.2.1.41</ecNumber>
    </submittedName>
</protein>
<dbReference type="InterPro" id="IPR013783">
    <property type="entry name" value="Ig-like_fold"/>
</dbReference>
<organism evidence="4 5">
    <name type="scientific">Hymenobacter fodinae</name>
    <dbReference type="NCBI Taxonomy" id="2510796"/>
    <lineage>
        <taxon>Bacteria</taxon>
        <taxon>Pseudomonadati</taxon>
        <taxon>Bacteroidota</taxon>
        <taxon>Cytophagia</taxon>
        <taxon>Cytophagales</taxon>
        <taxon>Hymenobacteraceae</taxon>
        <taxon>Hymenobacter</taxon>
    </lineage>
</organism>
<evidence type="ECO:0000313" key="4">
    <source>
        <dbReference type="EMBL" id="TGE09590.1"/>
    </source>
</evidence>
<dbReference type="InterPro" id="IPR004193">
    <property type="entry name" value="Glyco_hydro_13_N"/>
</dbReference>
<dbReference type="SUPFAM" id="SSF51445">
    <property type="entry name" value="(Trans)glycosidases"/>
    <property type="match status" value="1"/>
</dbReference>
<dbReference type="InterPro" id="IPR013780">
    <property type="entry name" value="Glyco_hydro_b"/>
</dbReference>
<dbReference type="CDD" id="cd02860">
    <property type="entry name" value="E_set_Pullulanase"/>
    <property type="match status" value="1"/>
</dbReference>
<sequence length="669" mass="73978">MKSRFFLSLLLALATLTTCRTARVTDVYATYPTYDGPDLGLTFVRGQARLRVWAPTAEALALKLYTEGTGGTPVADYAMQKSTGGTWTYTLPAQHLGQFYVVQATIKDKQLAEVPDPYAHAVGINGQRGALLDPATVSPAQWEDDLRPKLKSPTDIVIGEVHVRDLTRHPQSGVQHKGKFLGVAETSTRGPQDVQTGLDHLTELGLTHVHLLPTNDFASVDESQLQQNRYNWGYDPLNYSVPEGSYATDPADPAARIREMKQMVQTLHRSGLRLVLDVVYNHTADAGRSSFEQLVPGYYYRHNPDGSYSDAAACGNEVASERPMVRKLIVESVAYWAREYHADGFRFDLMGILDIRTMRAVRVALDQIDHSIFVYGEGWAAGTSPLPETERAVKANIGRLDRIAAFGDELRDGVKGHYARQTEPGFASGQPGLEESVKFGIVGATQHPQLDYSKVNYSKAPWAASPMQAINYVACHDDRVLWDKLTVSNPGATEEELIKMDLLSNTIVFTSQGVPFLPVGDDFLRTKGGSHNSYNLPDNVNQLDWARKAQYLRINQFYRQLIALRRAHPAFRLPTQELVQQHLEFLPALPAGTIGYRLKNHAGGDAWNTIVVLLNGSRQPARLPIPGGRYSVVLEGQQINQQGIRTVEGSEEVLPVEVPASSALILVQR</sequence>
<keyword evidence="2" id="KW-0732">Signal</keyword>
<keyword evidence="5" id="KW-1185">Reference proteome</keyword>
<dbReference type="EMBL" id="SRLA01000001">
    <property type="protein sequence ID" value="TGE09590.1"/>
    <property type="molecule type" value="Genomic_DNA"/>
</dbReference>
<feature type="domain" description="Glycosyl hydrolase family 13 catalytic" evidence="3">
    <location>
        <begin position="185"/>
        <end position="565"/>
    </location>
</feature>
<dbReference type="Pfam" id="PF02922">
    <property type="entry name" value="CBM_48"/>
    <property type="match status" value="1"/>
</dbReference>
<dbReference type="PANTHER" id="PTHR43002">
    <property type="entry name" value="GLYCOGEN DEBRANCHING ENZYME"/>
    <property type="match status" value="1"/>
</dbReference>
<dbReference type="EC" id="3.2.1.41" evidence="4"/>
<dbReference type="OrthoDB" id="9761875at2"/>
<dbReference type="InterPro" id="IPR006047">
    <property type="entry name" value="GH13_cat_dom"/>
</dbReference>
<dbReference type="SUPFAM" id="SSF81296">
    <property type="entry name" value="E set domains"/>
    <property type="match status" value="1"/>
</dbReference>
<dbReference type="Proteomes" id="UP000298337">
    <property type="component" value="Unassembled WGS sequence"/>
</dbReference>
<feature type="signal peptide" evidence="2">
    <location>
        <begin position="1"/>
        <end position="22"/>
    </location>
</feature>
<dbReference type="Gene3D" id="2.60.40.1180">
    <property type="entry name" value="Golgi alpha-mannosidase II"/>
    <property type="match status" value="1"/>
</dbReference>
<dbReference type="InterPro" id="IPR011840">
    <property type="entry name" value="PulA_typeI"/>
</dbReference>
<dbReference type="AlphaFoldDB" id="A0A4Z0PCX7"/>
<evidence type="ECO:0000313" key="5">
    <source>
        <dbReference type="Proteomes" id="UP000298337"/>
    </source>
</evidence>
<comment type="similarity">
    <text evidence="1">Belongs to the glycosyl hydrolase 13 family.</text>
</comment>
<dbReference type="CDD" id="cd11341">
    <property type="entry name" value="AmyAc_Pullulanase_LD-like"/>
    <property type="match status" value="1"/>
</dbReference>
<dbReference type="Pfam" id="PF21653">
    <property type="entry name" value="pulA_all-beta"/>
    <property type="match status" value="1"/>
</dbReference>
<evidence type="ECO:0000256" key="2">
    <source>
        <dbReference type="SAM" id="SignalP"/>
    </source>
</evidence>
<feature type="chain" id="PRO_5021288835" evidence="2">
    <location>
        <begin position="23"/>
        <end position="669"/>
    </location>
</feature>
<dbReference type="Pfam" id="PF00128">
    <property type="entry name" value="Alpha-amylase"/>
    <property type="match status" value="1"/>
</dbReference>